<protein>
    <submittedName>
        <fullName evidence="2">Uncharacterized protein</fullName>
    </submittedName>
</protein>
<dbReference type="AlphaFoldDB" id="A0A0J7XYE8"/>
<evidence type="ECO:0000313" key="3">
    <source>
        <dbReference type="Proteomes" id="UP000052268"/>
    </source>
</evidence>
<evidence type="ECO:0000313" key="2">
    <source>
        <dbReference type="EMBL" id="KMS56701.1"/>
    </source>
</evidence>
<dbReference type="RefSeq" id="WP_059151424.1">
    <property type="nucleotide sequence ID" value="NZ_KQ130453.1"/>
</dbReference>
<organism evidence="2 3">
    <name type="scientific">Novosphingobium barchaimii LL02</name>
    <dbReference type="NCBI Taxonomy" id="1114963"/>
    <lineage>
        <taxon>Bacteria</taxon>
        <taxon>Pseudomonadati</taxon>
        <taxon>Pseudomonadota</taxon>
        <taxon>Alphaproteobacteria</taxon>
        <taxon>Sphingomonadales</taxon>
        <taxon>Sphingomonadaceae</taxon>
        <taxon>Novosphingobium</taxon>
    </lineage>
</organism>
<dbReference type="PATRIC" id="fig|1114963.3.peg.2203"/>
<sequence length="72" mass="7416">MDDGGAIVGAVDGHNASPAQSGTAYRVGLVAAQLYTQAGIDNHDKTALALSTPVPSEQRMPEFLLGHARDAL</sequence>
<evidence type="ECO:0000256" key="1">
    <source>
        <dbReference type="SAM" id="MobiDB-lite"/>
    </source>
</evidence>
<reference evidence="2 3" key="1">
    <citation type="journal article" date="2015" name="G3 (Bethesda)">
        <title>Insights into Ongoing Evolution of the Hexachlorocyclohexane Catabolic Pathway from Comparative Genomics of Ten Sphingomonadaceae Strains.</title>
        <authorList>
            <person name="Pearce S.L."/>
            <person name="Oakeshott J.G."/>
            <person name="Pandey G."/>
        </authorList>
    </citation>
    <scope>NUCLEOTIDE SEQUENCE [LARGE SCALE GENOMIC DNA]</scope>
    <source>
        <strain evidence="2 3">LL02</strain>
    </source>
</reference>
<gene>
    <name evidence="2" type="ORF">V474_16845</name>
</gene>
<dbReference type="EMBL" id="JACU01000004">
    <property type="protein sequence ID" value="KMS56701.1"/>
    <property type="molecule type" value="Genomic_DNA"/>
</dbReference>
<dbReference type="Proteomes" id="UP000052268">
    <property type="component" value="Unassembled WGS sequence"/>
</dbReference>
<proteinExistence type="predicted"/>
<feature type="compositionally biased region" description="Low complexity" evidence="1">
    <location>
        <begin position="1"/>
        <end position="13"/>
    </location>
</feature>
<accession>A0A0J7XYE8</accession>
<name>A0A0J7XYE8_9SPHN</name>
<comment type="caution">
    <text evidence="2">The sequence shown here is derived from an EMBL/GenBank/DDBJ whole genome shotgun (WGS) entry which is preliminary data.</text>
</comment>
<feature type="region of interest" description="Disordered" evidence="1">
    <location>
        <begin position="1"/>
        <end position="20"/>
    </location>
</feature>
<keyword evidence="3" id="KW-1185">Reference proteome</keyword>